<dbReference type="GO" id="GO:0016765">
    <property type="term" value="F:transferase activity, transferring alkyl or aryl (other than methyl) groups"/>
    <property type="evidence" value="ECO:0007669"/>
    <property type="project" value="UniProtKB-ARBA"/>
</dbReference>
<evidence type="ECO:0000313" key="2">
    <source>
        <dbReference type="Proteomes" id="UP000321484"/>
    </source>
</evidence>
<dbReference type="OrthoDB" id="9807580at2"/>
<dbReference type="AlphaFoldDB" id="A0A511Z1P0"/>
<gene>
    <name evidence="1" type="primary">crtB</name>
    <name evidence="1" type="ORF">AFE02nite_30950</name>
</gene>
<dbReference type="RefSeq" id="WP_146819991.1">
    <property type="nucleotide sequence ID" value="NZ_BJYK01000011.1"/>
</dbReference>
<keyword evidence="2" id="KW-1185">Reference proteome</keyword>
<reference evidence="1 2" key="1">
    <citation type="submission" date="2019-07" db="EMBL/GenBank/DDBJ databases">
        <title>Whole genome shotgun sequence of Actinotalea fermentans NBRC 105374.</title>
        <authorList>
            <person name="Hosoyama A."/>
            <person name="Uohara A."/>
            <person name="Ohji S."/>
            <person name="Ichikawa N."/>
        </authorList>
    </citation>
    <scope>NUCLEOTIDE SEQUENCE [LARGE SCALE GENOMIC DNA]</scope>
    <source>
        <strain evidence="1 2">NBRC 105374</strain>
    </source>
</reference>
<organism evidence="1 2">
    <name type="scientific">Actinotalea fermentans</name>
    <dbReference type="NCBI Taxonomy" id="43671"/>
    <lineage>
        <taxon>Bacteria</taxon>
        <taxon>Bacillati</taxon>
        <taxon>Actinomycetota</taxon>
        <taxon>Actinomycetes</taxon>
        <taxon>Micrococcales</taxon>
        <taxon>Cellulomonadaceae</taxon>
        <taxon>Actinotalea</taxon>
    </lineage>
</organism>
<dbReference type="Pfam" id="PF00494">
    <property type="entry name" value="SQS_PSY"/>
    <property type="match status" value="1"/>
</dbReference>
<dbReference type="Proteomes" id="UP000321484">
    <property type="component" value="Unassembled WGS sequence"/>
</dbReference>
<dbReference type="Gene3D" id="1.10.600.10">
    <property type="entry name" value="Farnesyl Diphosphate Synthase"/>
    <property type="match status" value="1"/>
</dbReference>
<sequence length="322" mass="34928">MPGIAGAPQHVLAAGITRAASRQSYLTIRWLADPRYRADAFALYAWFRWLDDMVDERLPGGGSRLAFVARQRRLLALATDGAPLPDARDGAWAPVTPEEGLLVRLGAAGAALGVDGEPLLGSLGAMLDVMELDVRRRGRPVTQRELDEYTRLLAVAVTEALHHCIGHGCPSPHDDTRYAAVTGAHVAHMLRDLVEDLDAGYVNVPAEVLDEPGASLADLHAPAMRAWVRDRVELARACFAVGRQYLERVEDPRCRVAGHAYTARFEWVLDAIEADGYRLRAGYPERATLRGGLRIAADAARSLLASDAVGPRQAPRALAVAR</sequence>
<dbReference type="InterPro" id="IPR008949">
    <property type="entry name" value="Isoprenoid_synthase_dom_sf"/>
</dbReference>
<proteinExistence type="predicted"/>
<dbReference type="InterPro" id="IPR002060">
    <property type="entry name" value="Squ/phyt_synthse"/>
</dbReference>
<name>A0A511Z1P0_9CELL</name>
<protein>
    <submittedName>
        <fullName evidence="1">Phytoene synthase</fullName>
    </submittedName>
</protein>
<dbReference type="PANTHER" id="PTHR31480">
    <property type="entry name" value="BIFUNCTIONAL LYCOPENE CYCLASE/PHYTOENE SYNTHASE"/>
    <property type="match status" value="1"/>
</dbReference>
<evidence type="ECO:0000313" key="1">
    <source>
        <dbReference type="EMBL" id="GEN81361.1"/>
    </source>
</evidence>
<dbReference type="EMBL" id="BJYK01000011">
    <property type="protein sequence ID" value="GEN81361.1"/>
    <property type="molecule type" value="Genomic_DNA"/>
</dbReference>
<comment type="caution">
    <text evidence="1">The sequence shown here is derived from an EMBL/GenBank/DDBJ whole genome shotgun (WGS) entry which is preliminary data.</text>
</comment>
<accession>A0A511Z1P0</accession>
<dbReference type="SUPFAM" id="SSF48576">
    <property type="entry name" value="Terpenoid synthases"/>
    <property type="match status" value="1"/>
</dbReference>